<feature type="region of interest" description="Disordered" evidence="1">
    <location>
        <begin position="568"/>
        <end position="587"/>
    </location>
</feature>
<evidence type="ECO:0000259" key="2">
    <source>
        <dbReference type="Pfam" id="PF11822"/>
    </source>
</evidence>
<evidence type="ECO:0000313" key="4">
    <source>
        <dbReference type="Proteomes" id="UP000694548"/>
    </source>
</evidence>
<dbReference type="AlphaFoldDB" id="A0A8C6NHS1"/>
<accession>A0A8C6NHS1</accession>
<protein>
    <submittedName>
        <fullName evidence="3">SANT and BTB domain regulator of CSR</fullName>
    </submittedName>
</protein>
<dbReference type="Proteomes" id="UP000694548">
    <property type="component" value="Chromosome sgr03"/>
</dbReference>
<sequence>MSHFSLDNNNFPCDNNVLVLDMVLGSLWGTAQPINWDNVAQLLPGFTPKECACRFAELQSMRAFPRVDYQFNELTEARTSPSESPLQDSAVVKSSCKVVGQFVPNIVIHVCDETKNLKQDFTCPRDLLVKEMRYFAEYLSLDQQRWEEVDISVHCDVQIFDWLMNYVRRNTAGEGNKDKPRLEPSNVISILISSEFLKMDMLVEECIHYCHKHMSSIVATPCNMNCINNNLASQIAELFNHNEAHDIRDKKDKFKSKLFKKKIEHLFDPNYKNKDSPGNASTLYRCGLCLKLLTRDTERKISCVPGKISIDAQGEVIFTHTRQKSWDVHEYITSLYEELKSWVLVYWRIWGTINHLTCSRCQQVFVCAELTCCRYHPDGVLYPGMGAEKGWGGAGVHPCCNQRVLRFDPTGIPKGCRMRDHIVSVLPEVRGDDTSDQTKVLNDLQLHRDVVCLSNVPAVEGQQSLVSEDDEYTTGSEVTEDEVGDEEEQSKKQAGKKAKKAHRPLKKQLSSPNLLQKEKSEKVCFYRLYVQKSKWDSSRSMRYNQDAQREEDQHRMVEIVGYLTKMRFGDHEQSKSKDTKEVHTCPE</sequence>
<organism evidence="3 4">
    <name type="scientific">Nothobranchius furzeri</name>
    <name type="common">Turquoise killifish</name>
    <dbReference type="NCBI Taxonomy" id="105023"/>
    <lineage>
        <taxon>Eukaryota</taxon>
        <taxon>Metazoa</taxon>
        <taxon>Chordata</taxon>
        <taxon>Craniata</taxon>
        <taxon>Vertebrata</taxon>
        <taxon>Euteleostomi</taxon>
        <taxon>Actinopterygii</taxon>
        <taxon>Neopterygii</taxon>
        <taxon>Teleostei</taxon>
        <taxon>Neoteleostei</taxon>
        <taxon>Acanthomorphata</taxon>
        <taxon>Ovalentaria</taxon>
        <taxon>Atherinomorphae</taxon>
        <taxon>Cyprinodontiformes</taxon>
        <taxon>Nothobranchiidae</taxon>
        <taxon>Nothobranchius</taxon>
    </lineage>
</organism>
<feature type="domain" description="SANT and BTB" evidence="2">
    <location>
        <begin position="106"/>
        <end position="207"/>
    </location>
</feature>
<dbReference type="PANTHER" id="PTHR20946">
    <property type="entry name" value="SANT AND BTB DOMAIN REGULATOR OF CLASS SWITCH RECOMBINATION"/>
    <property type="match status" value="1"/>
</dbReference>
<feature type="compositionally biased region" description="Acidic residues" evidence="1">
    <location>
        <begin position="467"/>
        <end position="488"/>
    </location>
</feature>
<dbReference type="InterPro" id="IPR021777">
    <property type="entry name" value="SANBR_BTB"/>
</dbReference>
<evidence type="ECO:0000313" key="3">
    <source>
        <dbReference type="Ensembl" id="ENSNFUP00015001655.1"/>
    </source>
</evidence>
<dbReference type="CDD" id="cd14733">
    <property type="entry name" value="BACK"/>
    <property type="match status" value="1"/>
</dbReference>
<proteinExistence type="predicted"/>
<reference evidence="3" key="3">
    <citation type="submission" date="2025-09" db="UniProtKB">
        <authorList>
            <consortium name="Ensembl"/>
        </authorList>
    </citation>
    <scope>IDENTIFICATION</scope>
</reference>
<dbReference type="InterPro" id="IPR011333">
    <property type="entry name" value="SKP1/BTB/POZ_sf"/>
</dbReference>
<reference evidence="3" key="1">
    <citation type="submission" date="2014-08" db="EMBL/GenBank/DDBJ databases">
        <authorList>
            <person name="Senf B."/>
            <person name="Petzold A."/>
            <person name="Downie B.R."/>
            <person name="Koch P."/>
            <person name="Platzer M."/>
        </authorList>
    </citation>
    <scope>NUCLEOTIDE SEQUENCE [LARGE SCALE GENOMIC DNA]</scope>
    <source>
        <strain evidence="3">GRZ</strain>
    </source>
</reference>
<feature type="compositionally biased region" description="Basic residues" evidence="1">
    <location>
        <begin position="493"/>
        <end position="506"/>
    </location>
</feature>
<dbReference type="GeneTree" id="ENSGT00390000008178"/>
<dbReference type="InterPro" id="IPR045902">
    <property type="entry name" value="SANBR-like"/>
</dbReference>
<feature type="region of interest" description="Disordered" evidence="1">
    <location>
        <begin position="463"/>
        <end position="513"/>
    </location>
</feature>
<keyword evidence="4" id="KW-1185">Reference proteome</keyword>
<dbReference type="Gene3D" id="3.30.710.10">
    <property type="entry name" value="Potassium Channel Kv1.1, Chain A"/>
    <property type="match status" value="1"/>
</dbReference>
<gene>
    <name evidence="3" type="primary">SANBR</name>
    <name evidence="3" type="synonym">sanbr</name>
</gene>
<dbReference type="PANTHER" id="PTHR20946:SF0">
    <property type="entry name" value="SANT AND BTB DOMAIN REGULATOR OF CLASS SWITCH RECOMBINATION"/>
    <property type="match status" value="1"/>
</dbReference>
<reference evidence="3" key="2">
    <citation type="submission" date="2025-08" db="UniProtKB">
        <authorList>
            <consortium name="Ensembl"/>
        </authorList>
    </citation>
    <scope>IDENTIFICATION</scope>
</reference>
<dbReference type="Pfam" id="PF11822">
    <property type="entry name" value="BTB_SANBR"/>
    <property type="match status" value="1"/>
</dbReference>
<evidence type="ECO:0000256" key="1">
    <source>
        <dbReference type="SAM" id="MobiDB-lite"/>
    </source>
</evidence>
<name>A0A8C6NHS1_NOTFU</name>
<dbReference type="Ensembl" id="ENSNFUT00015001785.1">
    <property type="protein sequence ID" value="ENSNFUP00015001655.1"/>
    <property type="gene ID" value="ENSNFUG00015000927.1"/>
</dbReference>